<gene>
    <name evidence="3" type="ORF">N0V91_003745</name>
</gene>
<reference evidence="3" key="1">
    <citation type="submission" date="2022-10" db="EMBL/GenBank/DDBJ databases">
        <title>Tapping the CABI collections for fungal endophytes: first genome assemblies for Collariella, Neodidymelliopsis, Ascochyta clinopodiicola, Didymella pomorum, Didymosphaeria variabile, Neocosmospora piperis and Neocucurbitaria cava.</title>
        <authorList>
            <person name="Hill R."/>
        </authorList>
    </citation>
    <scope>NUCLEOTIDE SEQUENCE</scope>
    <source>
        <strain evidence="3">IMI 355091</strain>
    </source>
</reference>
<dbReference type="PANTHER" id="PTHR33112">
    <property type="entry name" value="DOMAIN PROTEIN, PUTATIVE-RELATED"/>
    <property type="match status" value="1"/>
</dbReference>
<feature type="compositionally biased region" description="Basic and acidic residues" evidence="1">
    <location>
        <begin position="763"/>
        <end position="772"/>
    </location>
</feature>
<evidence type="ECO:0000313" key="4">
    <source>
        <dbReference type="Proteomes" id="UP001140510"/>
    </source>
</evidence>
<evidence type="ECO:0000256" key="1">
    <source>
        <dbReference type="SAM" id="MobiDB-lite"/>
    </source>
</evidence>
<dbReference type="PANTHER" id="PTHR33112:SF16">
    <property type="entry name" value="HETEROKARYON INCOMPATIBILITY DOMAIN-CONTAINING PROTEIN"/>
    <property type="match status" value="1"/>
</dbReference>
<dbReference type="Pfam" id="PF06985">
    <property type="entry name" value="HET"/>
    <property type="match status" value="1"/>
</dbReference>
<name>A0A9W9DA38_9PLEO</name>
<sequence>MKYDFDLTFGEIFGNDPKAFLDQLIDIQNHQADRKESEKWVDRLRLIDISQVPDLMGEDVSLDARWLSYSNDSQMMFTGRKQRLTLPLLEKKDDDGEIPYVAVSWRWTKGKQLPQWGCDVRESYNYRIQRPGQEPHKSQFPDHYFERAIMYAQSQGINRLWIDKECIYQRAGDDPKDLSLGVQIMDAVYGESTFSVGLLTTPLMLQEEIDLLAELLSRSIFHIADDTINPKYKTGHDMEIKILKIQNLILRILSDSRWSRGWIFQEDHLASDRMRLLIPYSRGLNNNARLYKFGNLPGNLVVKLTHFRQAVTMFCIASRESENRWPVDEMLGKAKQYNIYNRRSNKVQPHSRKRRRVRVWTEGNMTGAKMNEKVNYLNENTYPSTTCSVLDDICRRDLEKTEDRVAIMANAAKYSTRLDTSPSSPLVVSEAYSLSAILLALILLNGEILDTCTLTRQSTLMNYTLRQFLEEQQYRFNAPLLDYKQSNIDRCRLKSCTITHRGVEAQGFLFKLLPDRKPFPSHSKPHPLRLTDRERQSINRIKANDHDAERIIPGRKFNLLAEEIIAMLIIKLRKNYGTRCHLADYLQERVEWDRDQPPEEEALPSTPYVQDNVGGIIQALIDDRELRLARLDGEPEHVQPSAIFIAPFRGDGWTSEYITSIFGDGVGSSWVFTSWDNGWRNHGMERLASIEVAPFKQEASDSLFNQERVEALQQWDTAQADKSFLRSYGWVNGVWNVEGKRMSRFTFPINGLTSPTPPPIDEILGKRKREDESGTNESGNGSHSDAD</sequence>
<feature type="compositionally biased region" description="Polar residues" evidence="1">
    <location>
        <begin position="775"/>
        <end position="787"/>
    </location>
</feature>
<comment type="caution">
    <text evidence="3">The sequence shown here is derived from an EMBL/GenBank/DDBJ whole genome shotgun (WGS) entry which is preliminary data.</text>
</comment>
<dbReference type="AlphaFoldDB" id="A0A9W9DA38"/>
<proteinExistence type="predicted"/>
<dbReference type="Proteomes" id="UP001140510">
    <property type="component" value="Unassembled WGS sequence"/>
</dbReference>
<accession>A0A9W9DA38</accession>
<dbReference type="OrthoDB" id="270167at2759"/>
<organism evidence="3 4">
    <name type="scientific">Didymella pomorum</name>
    <dbReference type="NCBI Taxonomy" id="749634"/>
    <lineage>
        <taxon>Eukaryota</taxon>
        <taxon>Fungi</taxon>
        <taxon>Dikarya</taxon>
        <taxon>Ascomycota</taxon>
        <taxon>Pezizomycotina</taxon>
        <taxon>Dothideomycetes</taxon>
        <taxon>Pleosporomycetidae</taxon>
        <taxon>Pleosporales</taxon>
        <taxon>Pleosporineae</taxon>
        <taxon>Didymellaceae</taxon>
        <taxon>Didymella</taxon>
    </lineage>
</organism>
<dbReference type="EMBL" id="JAPEVA010000019">
    <property type="protein sequence ID" value="KAJ4407775.1"/>
    <property type="molecule type" value="Genomic_DNA"/>
</dbReference>
<evidence type="ECO:0000259" key="2">
    <source>
        <dbReference type="Pfam" id="PF06985"/>
    </source>
</evidence>
<dbReference type="InterPro" id="IPR010730">
    <property type="entry name" value="HET"/>
</dbReference>
<evidence type="ECO:0000313" key="3">
    <source>
        <dbReference type="EMBL" id="KAJ4407775.1"/>
    </source>
</evidence>
<keyword evidence="4" id="KW-1185">Reference proteome</keyword>
<feature type="domain" description="Heterokaryon incompatibility" evidence="2">
    <location>
        <begin position="100"/>
        <end position="266"/>
    </location>
</feature>
<protein>
    <recommendedName>
        <fullName evidence="2">Heterokaryon incompatibility domain-containing protein</fullName>
    </recommendedName>
</protein>
<feature type="region of interest" description="Disordered" evidence="1">
    <location>
        <begin position="749"/>
        <end position="787"/>
    </location>
</feature>